<dbReference type="SUPFAM" id="SSF56281">
    <property type="entry name" value="Metallo-hydrolase/oxidoreductase"/>
    <property type="match status" value="1"/>
</dbReference>
<dbReference type="STRING" id="655355.SAMN05216283_11295"/>
<sequence length="367" mass="42410">MYNFLKFSVLLICLFLVQLMPLIGQENVQLKNGHFDPNLTEEQNIFLNRQASVLLDYSSKLLNKYKPSVREQEGRVSALFLIDAVVHEPYAKERPAVQEFFQKQIAKSIDEIVNTTVDEGAKIWKLYNHSFIVKTKLVTLAFDLLMPKFQGNDNYCVSDSLMEKLIDECDVLFISHEHRDHWRPETLKKFLELGIPVYAPPTIFADNKEAFSKINHLERVAHKSQKVLVKDGKVELQVVTYPGHQWSDVINNVSLVTTPEGLSFMHAGDQWNYDDFEWIDEVHKHFKVDVLIPNTWTADLARMAQGINPTIIISGHENELGHGLQHREPYFKTYLRKKGPSVLPENDKGYSHPLVMMTWGEAFHYSK</sequence>
<dbReference type="Gene3D" id="3.60.15.10">
    <property type="entry name" value="Ribonuclease Z/Hydroxyacylglutathione hydrolase-like"/>
    <property type="match status" value="1"/>
</dbReference>
<gene>
    <name evidence="2" type="ORF">SAMN05216283_11295</name>
</gene>
<evidence type="ECO:0000313" key="3">
    <source>
        <dbReference type="Proteomes" id="UP000198964"/>
    </source>
</evidence>
<dbReference type="AlphaFoldDB" id="A0A1I2KQM2"/>
<dbReference type="PANTHER" id="PTHR43546">
    <property type="entry name" value="UPF0173 METAL-DEPENDENT HYDROLASE MJ1163-RELATED"/>
    <property type="match status" value="1"/>
</dbReference>
<protein>
    <submittedName>
        <fullName evidence="2">L-ascorbate metabolism protein UlaG, beta-lactamase superfamily</fullName>
    </submittedName>
</protein>
<accession>A0A1I2KQM2</accession>
<evidence type="ECO:0000259" key="1">
    <source>
        <dbReference type="Pfam" id="PF12706"/>
    </source>
</evidence>
<dbReference type="InterPro" id="IPR036866">
    <property type="entry name" value="RibonucZ/Hydroxyglut_hydro"/>
</dbReference>
<dbReference type="Pfam" id="PF12706">
    <property type="entry name" value="Lactamase_B_2"/>
    <property type="match status" value="1"/>
</dbReference>
<dbReference type="InterPro" id="IPR001279">
    <property type="entry name" value="Metallo-B-lactamas"/>
</dbReference>
<dbReference type="InterPro" id="IPR050114">
    <property type="entry name" value="UPF0173_UPF0282_UlaG_hydrolase"/>
</dbReference>
<dbReference type="RefSeq" id="WP_093921234.1">
    <property type="nucleotide sequence ID" value="NZ_FONW01000012.1"/>
</dbReference>
<dbReference type="EMBL" id="FONW01000012">
    <property type="protein sequence ID" value="SFF67421.1"/>
    <property type="molecule type" value="Genomic_DNA"/>
</dbReference>
<reference evidence="2 3" key="1">
    <citation type="submission" date="2016-10" db="EMBL/GenBank/DDBJ databases">
        <authorList>
            <person name="de Groot N.N."/>
        </authorList>
    </citation>
    <scope>NUCLEOTIDE SEQUENCE [LARGE SCALE GENOMIC DNA]</scope>
    <source>
        <strain evidence="2 3">CGMCC 1.9156</strain>
    </source>
</reference>
<proteinExistence type="predicted"/>
<dbReference type="Proteomes" id="UP000198964">
    <property type="component" value="Unassembled WGS sequence"/>
</dbReference>
<organism evidence="2 3">
    <name type="scientific">Sunxiuqinia elliptica</name>
    <dbReference type="NCBI Taxonomy" id="655355"/>
    <lineage>
        <taxon>Bacteria</taxon>
        <taxon>Pseudomonadati</taxon>
        <taxon>Bacteroidota</taxon>
        <taxon>Bacteroidia</taxon>
        <taxon>Marinilabiliales</taxon>
        <taxon>Prolixibacteraceae</taxon>
        <taxon>Sunxiuqinia</taxon>
    </lineage>
</organism>
<feature type="domain" description="Metallo-beta-lactamase" evidence="1">
    <location>
        <begin position="166"/>
        <end position="299"/>
    </location>
</feature>
<dbReference type="PANTHER" id="PTHR43546:SF8">
    <property type="entry name" value="METALLO-BETA-LACTAMASE DOMAIN-CONTAINING PROTEIN"/>
    <property type="match status" value="1"/>
</dbReference>
<keyword evidence="3" id="KW-1185">Reference proteome</keyword>
<evidence type="ECO:0000313" key="2">
    <source>
        <dbReference type="EMBL" id="SFF67421.1"/>
    </source>
</evidence>
<name>A0A1I2KQM2_9BACT</name>